<dbReference type="Pfam" id="PF00069">
    <property type="entry name" value="Pkinase"/>
    <property type="match status" value="1"/>
</dbReference>
<dbReference type="PROSITE" id="PS50104">
    <property type="entry name" value="TIR"/>
    <property type="match status" value="1"/>
</dbReference>
<evidence type="ECO:0000256" key="1">
    <source>
        <dbReference type="ARBA" id="ARBA00005690"/>
    </source>
</evidence>
<dbReference type="FunFam" id="3.40.50.10140:FF:000007">
    <property type="entry name" value="Disease resistance protein (TIR-NBS-LRR class)"/>
    <property type="match status" value="1"/>
</dbReference>
<dbReference type="AlphaFoldDB" id="A0AAD8NPL9"/>
<evidence type="ECO:0000256" key="4">
    <source>
        <dbReference type="ARBA" id="ARBA00022833"/>
    </source>
</evidence>
<dbReference type="Gene3D" id="3.40.50.10140">
    <property type="entry name" value="Toll/interleukin-1 receptor homology (TIR) domain"/>
    <property type="match status" value="1"/>
</dbReference>
<dbReference type="GO" id="GO:0008270">
    <property type="term" value="F:zinc ion binding"/>
    <property type="evidence" value="ECO:0007669"/>
    <property type="project" value="UniProtKB-KW"/>
</dbReference>
<evidence type="ECO:0000256" key="6">
    <source>
        <dbReference type="ARBA" id="ARBA00023125"/>
    </source>
</evidence>
<evidence type="ECO:0000313" key="8">
    <source>
        <dbReference type="EMBL" id="KAK1415968.1"/>
    </source>
</evidence>
<name>A0AAD8NPL9_TARER</name>
<dbReference type="SUPFAM" id="SSF52200">
    <property type="entry name" value="Toll/Interleukin receptor TIR domain"/>
    <property type="match status" value="1"/>
</dbReference>
<dbReference type="EMBL" id="JAUHHV010000008">
    <property type="protein sequence ID" value="KAK1415968.1"/>
    <property type="molecule type" value="Genomic_DNA"/>
</dbReference>
<dbReference type="Pfam" id="PF01582">
    <property type="entry name" value="TIR"/>
    <property type="match status" value="1"/>
</dbReference>
<dbReference type="Gene3D" id="1.10.510.10">
    <property type="entry name" value="Transferase(Phosphotransferase) domain 1"/>
    <property type="match status" value="1"/>
</dbReference>
<dbReference type="SMART" id="SM00255">
    <property type="entry name" value="TIR"/>
    <property type="match status" value="1"/>
</dbReference>
<accession>A0AAD8NPL9</accession>
<dbReference type="SUPFAM" id="SSF56112">
    <property type="entry name" value="Protein kinase-like (PK-like)"/>
    <property type="match status" value="1"/>
</dbReference>
<evidence type="ECO:0000256" key="3">
    <source>
        <dbReference type="ARBA" id="ARBA00022771"/>
    </source>
</evidence>
<dbReference type="CDD" id="cd04476">
    <property type="entry name" value="RPA1_DBD_C"/>
    <property type="match status" value="1"/>
</dbReference>
<dbReference type="GO" id="GO:0007165">
    <property type="term" value="P:signal transduction"/>
    <property type="evidence" value="ECO:0007669"/>
    <property type="project" value="InterPro"/>
</dbReference>
<comment type="similarity">
    <text evidence="1">Belongs to the replication factor A protein 1 family.</text>
</comment>
<dbReference type="InterPro" id="IPR000157">
    <property type="entry name" value="TIR_dom"/>
</dbReference>
<dbReference type="GO" id="GO:0005524">
    <property type="term" value="F:ATP binding"/>
    <property type="evidence" value="ECO:0007669"/>
    <property type="project" value="InterPro"/>
</dbReference>
<evidence type="ECO:0000256" key="2">
    <source>
        <dbReference type="ARBA" id="ARBA00022723"/>
    </source>
</evidence>
<dbReference type="GO" id="GO:0003677">
    <property type="term" value="F:DNA binding"/>
    <property type="evidence" value="ECO:0007669"/>
    <property type="project" value="UniProtKB-KW"/>
</dbReference>
<dbReference type="InterPro" id="IPR035897">
    <property type="entry name" value="Toll_tir_struct_dom_sf"/>
</dbReference>
<evidence type="ECO:0000313" key="9">
    <source>
        <dbReference type="Proteomes" id="UP001229421"/>
    </source>
</evidence>
<gene>
    <name evidence="8" type="ORF">QVD17_31756</name>
</gene>
<evidence type="ECO:0000256" key="5">
    <source>
        <dbReference type="ARBA" id="ARBA00023027"/>
    </source>
</evidence>
<dbReference type="InterPro" id="IPR047192">
    <property type="entry name" value="Euk_RPA1_DBD_C"/>
</dbReference>
<proteinExistence type="inferred from homology"/>
<keyword evidence="3" id="KW-0863">Zinc-finger</keyword>
<sequence>MPMVSHQASLFLGRRVTVEPVQNYDIPTYYYNFATFDILDSRKTHPKQLTGKRKKLRKIRIRDVIGNPLEITLWGEKSNLIQPETALGKAIVVTATIVTQYEFKQLESTVSTTVELNPNFPELQSYIDRFNQLPAAEEEEPVLETLTIAELLDKGKNATQKRGKFICNAKITTAQEYRGWFYVKCSGYGKSAYEEDDNFVCAHCPVPKEPNIRYSLNTIIADNTSTIEAIFFDESLHSLLGVSCKTLVMNKNNKNPKIFPPEIHHIINVPLTLTVNIKPDGTLSVDKAKANNTATTSETARMSERETITPATSILKDYSSISEITPSTPNPKIIRDKRAPSSQTVVISCDQEHIWSHIIRAIQELHQKIMSYIEELKHLQIPLQDISKGPADMQSSFVISNACGTLGYIDPEYFYTGHLTPKSDVFSFGVVLFEVLCKRPAFVTVNGQFFYVWVQKHYKRRKLDEIIHSDLHEQINPASLLTFSTVAYQCLSIGEERPTMKEVAEQLQRALDNQLAPSRPRSNAYNDDDFAARYQRHSRGASSSQPSPAISQPRKYDVFLSFRGEDTRKSFVDHLYSSLVQQLEIFKDDEALTRGELIGASLFKSIKESKIAIVVFSKNYASSSWCLDELKYIMECRVETGLIVIPVFYDVDPSDVRRQSGPYAEAFSKHKSKNTEKFESWRKALVDAASISGFVITGSEAKAIQEIVYTVTHRLLSLMPSDELQGIPVDVILERFNCGDDGINRDIFSWLAA</sequence>
<comment type="caution">
    <text evidence="8">The sequence shown here is derived from an EMBL/GenBank/DDBJ whole genome shotgun (WGS) entry which is preliminary data.</text>
</comment>
<dbReference type="Proteomes" id="UP001229421">
    <property type="component" value="Unassembled WGS sequence"/>
</dbReference>
<keyword evidence="4" id="KW-0862">Zinc</keyword>
<organism evidence="8 9">
    <name type="scientific">Tagetes erecta</name>
    <name type="common">African marigold</name>
    <dbReference type="NCBI Taxonomy" id="13708"/>
    <lineage>
        <taxon>Eukaryota</taxon>
        <taxon>Viridiplantae</taxon>
        <taxon>Streptophyta</taxon>
        <taxon>Embryophyta</taxon>
        <taxon>Tracheophyta</taxon>
        <taxon>Spermatophyta</taxon>
        <taxon>Magnoliopsida</taxon>
        <taxon>eudicotyledons</taxon>
        <taxon>Gunneridae</taxon>
        <taxon>Pentapetalae</taxon>
        <taxon>asterids</taxon>
        <taxon>campanulids</taxon>
        <taxon>Asterales</taxon>
        <taxon>Asteraceae</taxon>
        <taxon>Asteroideae</taxon>
        <taxon>Heliantheae alliance</taxon>
        <taxon>Tageteae</taxon>
        <taxon>Tagetes</taxon>
    </lineage>
</organism>
<dbReference type="PANTHER" id="PTHR32009">
    <property type="entry name" value="TMV RESISTANCE PROTEIN N-LIKE"/>
    <property type="match status" value="1"/>
</dbReference>
<feature type="domain" description="TIR" evidence="7">
    <location>
        <begin position="554"/>
        <end position="715"/>
    </location>
</feature>
<dbReference type="InterPro" id="IPR000719">
    <property type="entry name" value="Prot_kinase_dom"/>
</dbReference>
<dbReference type="InterPro" id="IPR011009">
    <property type="entry name" value="Kinase-like_dom_sf"/>
</dbReference>
<dbReference type="Pfam" id="PF08646">
    <property type="entry name" value="Rep_fac-A_C"/>
    <property type="match status" value="1"/>
</dbReference>
<keyword evidence="6" id="KW-0238">DNA-binding</keyword>
<dbReference type="GO" id="GO:0004672">
    <property type="term" value="F:protein kinase activity"/>
    <property type="evidence" value="ECO:0007669"/>
    <property type="project" value="InterPro"/>
</dbReference>
<dbReference type="InterPro" id="IPR013955">
    <property type="entry name" value="Rep_factor-A_C"/>
</dbReference>
<keyword evidence="5" id="KW-0520">NAD</keyword>
<evidence type="ECO:0000259" key="7">
    <source>
        <dbReference type="PROSITE" id="PS50104"/>
    </source>
</evidence>
<dbReference type="PANTHER" id="PTHR32009:SF109">
    <property type="entry name" value="TOLL-INTERLEUKIN-RESISTANCE (TIR) DOMAIN FAMILY PROTEIN"/>
    <property type="match status" value="1"/>
</dbReference>
<dbReference type="SUPFAM" id="SSF50249">
    <property type="entry name" value="Nucleic acid-binding proteins"/>
    <property type="match status" value="2"/>
</dbReference>
<dbReference type="Gene3D" id="2.40.50.140">
    <property type="entry name" value="Nucleic acid-binding proteins"/>
    <property type="match status" value="2"/>
</dbReference>
<keyword evidence="2" id="KW-0479">Metal-binding</keyword>
<dbReference type="InterPro" id="IPR012340">
    <property type="entry name" value="NA-bd_OB-fold"/>
</dbReference>
<keyword evidence="9" id="KW-1185">Reference proteome</keyword>
<reference evidence="8" key="1">
    <citation type="journal article" date="2023" name="bioRxiv">
        <title>Improved chromosome-level genome assembly for marigold (Tagetes erecta).</title>
        <authorList>
            <person name="Jiang F."/>
            <person name="Yuan L."/>
            <person name="Wang S."/>
            <person name="Wang H."/>
            <person name="Xu D."/>
            <person name="Wang A."/>
            <person name="Fan W."/>
        </authorList>
    </citation>
    <scope>NUCLEOTIDE SEQUENCE</scope>
    <source>
        <strain evidence="8">WSJ</strain>
        <tissue evidence="8">Leaf</tissue>
    </source>
</reference>
<protein>
    <recommendedName>
        <fullName evidence="7">TIR domain-containing protein</fullName>
    </recommendedName>
</protein>